<accession>A0A0G0W1T2</accession>
<keyword evidence="2" id="KW-1133">Transmembrane helix</keyword>
<evidence type="ECO:0008006" key="5">
    <source>
        <dbReference type="Google" id="ProtNLM"/>
    </source>
</evidence>
<dbReference type="SUPFAM" id="SSF63817">
    <property type="entry name" value="Sortase"/>
    <property type="match status" value="1"/>
</dbReference>
<dbReference type="EMBL" id="LCBF01000016">
    <property type="protein sequence ID" value="KKS06949.1"/>
    <property type="molecule type" value="Genomic_DNA"/>
</dbReference>
<evidence type="ECO:0000256" key="2">
    <source>
        <dbReference type="SAM" id="Phobius"/>
    </source>
</evidence>
<dbReference type="Gene3D" id="2.40.260.10">
    <property type="entry name" value="Sortase"/>
    <property type="match status" value="1"/>
</dbReference>
<sequence>MPIQFEPKKYIKDNSNDPIYKTVNYNFYFKSRILSGLLMSLGFIVLGTQVVLPLVFFKTQDEVSKPMRSSVLGLATGFSDFEFRELDEGKTSGTGTKEELPKFFTLSVPRLGIKDAIVETNSPNLSPETSLGHYDGSALPGSKGNAFIYGHSVLPWFYNPRNYRTIFSTLGDLKTGDEFQVKYMGEDLSYVVESKELLSPDKVDPLAGFKPAYLNESTITLMTCWPAGTKTNRLLVKAVLMEE</sequence>
<proteinExistence type="predicted"/>
<name>A0A0G0W1T2_UNCKA</name>
<keyword evidence="1" id="KW-0378">Hydrolase</keyword>
<dbReference type="Pfam" id="PF04203">
    <property type="entry name" value="Sortase"/>
    <property type="match status" value="1"/>
</dbReference>
<evidence type="ECO:0000313" key="3">
    <source>
        <dbReference type="EMBL" id="KKS06949.1"/>
    </source>
</evidence>
<gene>
    <name evidence="3" type="ORF">UU59_C0016G0006</name>
</gene>
<evidence type="ECO:0000256" key="1">
    <source>
        <dbReference type="ARBA" id="ARBA00022801"/>
    </source>
</evidence>
<comment type="caution">
    <text evidence="3">The sequence shown here is derived from an EMBL/GenBank/DDBJ whole genome shotgun (WGS) entry which is preliminary data.</text>
</comment>
<keyword evidence="2" id="KW-0472">Membrane</keyword>
<dbReference type="NCBIfam" id="TIGR01076">
    <property type="entry name" value="sortase_fam"/>
    <property type="match status" value="1"/>
</dbReference>
<dbReference type="GO" id="GO:0016787">
    <property type="term" value="F:hydrolase activity"/>
    <property type="evidence" value="ECO:0007669"/>
    <property type="project" value="UniProtKB-KW"/>
</dbReference>
<reference evidence="3 4" key="1">
    <citation type="journal article" date="2015" name="Nature">
        <title>rRNA introns, odd ribosomes, and small enigmatic genomes across a large radiation of phyla.</title>
        <authorList>
            <person name="Brown C.T."/>
            <person name="Hug L.A."/>
            <person name="Thomas B.C."/>
            <person name="Sharon I."/>
            <person name="Castelle C.J."/>
            <person name="Singh A."/>
            <person name="Wilkins M.J."/>
            <person name="Williams K.H."/>
            <person name="Banfield J.F."/>
        </authorList>
    </citation>
    <scope>NUCLEOTIDE SEQUENCE [LARGE SCALE GENOMIC DNA]</scope>
</reference>
<dbReference type="InterPro" id="IPR023365">
    <property type="entry name" value="Sortase_dom-sf"/>
</dbReference>
<evidence type="ECO:0000313" key="4">
    <source>
        <dbReference type="Proteomes" id="UP000034544"/>
    </source>
</evidence>
<dbReference type="AlphaFoldDB" id="A0A0G0W1T2"/>
<dbReference type="Proteomes" id="UP000034544">
    <property type="component" value="Unassembled WGS sequence"/>
</dbReference>
<organism evidence="3 4">
    <name type="scientific">candidate division WWE3 bacterium GW2011_GWE1_41_27</name>
    <dbReference type="NCBI Taxonomy" id="1619131"/>
    <lineage>
        <taxon>Bacteria</taxon>
        <taxon>Katanobacteria</taxon>
    </lineage>
</organism>
<dbReference type="InterPro" id="IPR005754">
    <property type="entry name" value="Sortase"/>
</dbReference>
<feature type="transmembrane region" description="Helical" evidence="2">
    <location>
        <begin position="33"/>
        <end position="57"/>
    </location>
</feature>
<protein>
    <recommendedName>
        <fullName evidence="5">Sortase family protein</fullName>
    </recommendedName>
</protein>
<keyword evidence="2" id="KW-0812">Transmembrane</keyword>